<name>A0A0C2S2J4_AMAMK</name>
<dbReference type="AlphaFoldDB" id="A0A0C2S2J4"/>
<proteinExistence type="predicted"/>
<reference evidence="2 3" key="1">
    <citation type="submission" date="2014-04" db="EMBL/GenBank/DDBJ databases">
        <title>Evolutionary Origins and Diversification of the Mycorrhizal Mutualists.</title>
        <authorList>
            <consortium name="DOE Joint Genome Institute"/>
            <consortium name="Mycorrhizal Genomics Consortium"/>
            <person name="Kohler A."/>
            <person name="Kuo A."/>
            <person name="Nagy L.G."/>
            <person name="Floudas D."/>
            <person name="Copeland A."/>
            <person name="Barry K.W."/>
            <person name="Cichocki N."/>
            <person name="Veneault-Fourrey C."/>
            <person name="LaButti K."/>
            <person name="Lindquist E.A."/>
            <person name="Lipzen A."/>
            <person name="Lundell T."/>
            <person name="Morin E."/>
            <person name="Murat C."/>
            <person name="Riley R."/>
            <person name="Ohm R."/>
            <person name="Sun H."/>
            <person name="Tunlid A."/>
            <person name="Henrissat B."/>
            <person name="Grigoriev I.V."/>
            <person name="Hibbett D.S."/>
            <person name="Martin F."/>
        </authorList>
    </citation>
    <scope>NUCLEOTIDE SEQUENCE [LARGE SCALE GENOMIC DNA]</scope>
    <source>
        <strain evidence="2 3">Koide BX008</strain>
    </source>
</reference>
<protein>
    <recommendedName>
        <fullName evidence="1">eIF3h C-terminal domain-containing protein</fullName>
    </recommendedName>
</protein>
<sequence>MLEVGSMGLNWNLEQIVEGIDNYRTEEGNIAYVTRQIAREWARADAYIAKRKEENQVRVAQGLAPLPEEDVTRLFKIPAEPSRLESMLLLGSNQGRHRFLTPNGSRCAGLPLFSTQSFSSHQLPPPLLILSSNRATLTTRIRLRDKEPESPVQALSPPPIIPPSNQGHHRFLTLNHSRCAGLPLFSTQSFSSLRLSPPLLILSSHQTTLTTRIRLRDKEPEPPVQALSPPPIIPPSNQGRHRFLTLNHSRCAGLPLFSTQSFSSHRLSPPLLILSSHRATLTTRIRLRDKEPEPPVQALSLPPIIPPSNRGRYRFLTPNRSRCAGLLLFSTQSFSSHRLPPLLILSSLFKSLLMVTTTNCLIGPHPLLLADQSHQFKPCHHLLS</sequence>
<keyword evidence="3" id="KW-1185">Reference proteome</keyword>
<gene>
    <name evidence="2" type="ORF">M378DRAFT_16689</name>
</gene>
<dbReference type="InterPro" id="IPR045810">
    <property type="entry name" value="eIF3h_C"/>
</dbReference>
<evidence type="ECO:0000313" key="3">
    <source>
        <dbReference type="Proteomes" id="UP000054549"/>
    </source>
</evidence>
<evidence type="ECO:0000313" key="2">
    <source>
        <dbReference type="EMBL" id="KIL56885.1"/>
    </source>
</evidence>
<dbReference type="Proteomes" id="UP000054549">
    <property type="component" value="Unassembled WGS sequence"/>
</dbReference>
<dbReference type="Pfam" id="PF19445">
    <property type="entry name" value="eIF3h_C"/>
    <property type="match status" value="1"/>
</dbReference>
<dbReference type="STRING" id="946122.A0A0C2S2J4"/>
<dbReference type="EMBL" id="KN818394">
    <property type="protein sequence ID" value="KIL56885.1"/>
    <property type="molecule type" value="Genomic_DNA"/>
</dbReference>
<accession>A0A0C2S2J4</accession>
<feature type="domain" description="eIF3h C-terminal" evidence="1">
    <location>
        <begin position="6"/>
        <end position="91"/>
    </location>
</feature>
<organism evidence="2 3">
    <name type="scientific">Amanita muscaria (strain Koide BX008)</name>
    <dbReference type="NCBI Taxonomy" id="946122"/>
    <lineage>
        <taxon>Eukaryota</taxon>
        <taxon>Fungi</taxon>
        <taxon>Dikarya</taxon>
        <taxon>Basidiomycota</taxon>
        <taxon>Agaricomycotina</taxon>
        <taxon>Agaricomycetes</taxon>
        <taxon>Agaricomycetidae</taxon>
        <taxon>Agaricales</taxon>
        <taxon>Pluteineae</taxon>
        <taxon>Amanitaceae</taxon>
        <taxon>Amanita</taxon>
    </lineage>
</organism>
<dbReference type="HOGENOM" id="CLU_719560_0_0_1"/>
<evidence type="ECO:0000259" key="1">
    <source>
        <dbReference type="Pfam" id="PF19445"/>
    </source>
</evidence>
<dbReference type="OrthoDB" id="10265695at2759"/>
<dbReference type="InParanoid" id="A0A0C2S2J4"/>